<evidence type="ECO:0000313" key="1">
    <source>
        <dbReference type="EMBL" id="GGA38937.1"/>
    </source>
</evidence>
<keyword evidence="2" id="KW-1185">Reference proteome</keyword>
<proteinExistence type="predicted"/>
<dbReference type="Proteomes" id="UP000620046">
    <property type="component" value="Unassembled WGS sequence"/>
</dbReference>
<accession>A0ABQ1G8R6</accession>
<comment type="caution">
    <text evidence="1">The sequence shown here is derived from an EMBL/GenBank/DDBJ whole genome shotgun (WGS) entry which is preliminary data.</text>
</comment>
<evidence type="ECO:0000313" key="2">
    <source>
        <dbReference type="Proteomes" id="UP000620046"/>
    </source>
</evidence>
<dbReference type="EMBL" id="BMJA01000002">
    <property type="protein sequence ID" value="GGA38937.1"/>
    <property type="molecule type" value="Genomic_DNA"/>
</dbReference>
<reference evidence="2" key="1">
    <citation type="journal article" date="2019" name="Int. J. Syst. Evol. Microbiol.">
        <title>The Global Catalogue of Microorganisms (GCM) 10K type strain sequencing project: providing services to taxonomists for standard genome sequencing and annotation.</title>
        <authorList>
            <consortium name="The Broad Institute Genomics Platform"/>
            <consortium name="The Broad Institute Genome Sequencing Center for Infectious Disease"/>
            <person name="Wu L."/>
            <person name="Ma J."/>
        </authorList>
    </citation>
    <scope>NUCLEOTIDE SEQUENCE [LARGE SCALE GENOMIC DNA]</scope>
    <source>
        <strain evidence="2">CGMCC 1.15439</strain>
    </source>
</reference>
<organism evidence="1 2">
    <name type="scientific">Dyella nitratireducens</name>
    <dbReference type="NCBI Taxonomy" id="1849580"/>
    <lineage>
        <taxon>Bacteria</taxon>
        <taxon>Pseudomonadati</taxon>
        <taxon>Pseudomonadota</taxon>
        <taxon>Gammaproteobacteria</taxon>
        <taxon>Lysobacterales</taxon>
        <taxon>Rhodanobacteraceae</taxon>
        <taxon>Dyella</taxon>
    </lineage>
</organism>
<protein>
    <submittedName>
        <fullName evidence="1">Uncharacterized protein</fullName>
    </submittedName>
</protein>
<name>A0ABQ1G8R6_9GAMM</name>
<sequence>MGLFDDMDFCGASDDGMQCLADIKHSENPFFSERVVIPAKAEALYNSEAGQSVANAKHGFRPSPE</sequence>
<gene>
    <name evidence="1" type="ORF">GCM10010981_30220</name>
</gene>